<dbReference type="Gene3D" id="3.30.70.260">
    <property type="match status" value="1"/>
</dbReference>
<reference evidence="12" key="1">
    <citation type="submission" date="2020-02" db="EMBL/GenBank/DDBJ databases">
        <authorList>
            <person name="Meier V. D."/>
        </authorList>
    </citation>
    <scope>NUCLEOTIDE SEQUENCE</scope>
    <source>
        <strain evidence="12">AVDCRST_MAG41</strain>
    </source>
</reference>
<dbReference type="FunFam" id="3.40.50.300:FF:000056">
    <property type="entry name" value="Cell division ATP-binding protein FtsE"/>
    <property type="match status" value="1"/>
</dbReference>
<dbReference type="PANTHER" id="PTHR43166:SF30">
    <property type="entry name" value="METHIONINE IMPORT ATP-BINDING PROTEIN METN"/>
    <property type="match status" value="1"/>
</dbReference>
<dbReference type="Gene3D" id="3.40.50.300">
    <property type="entry name" value="P-loop containing nucleotide triphosphate hydrolases"/>
    <property type="match status" value="1"/>
</dbReference>
<dbReference type="GO" id="GO:0016887">
    <property type="term" value="F:ATP hydrolysis activity"/>
    <property type="evidence" value="ECO:0007669"/>
    <property type="project" value="InterPro"/>
</dbReference>
<evidence type="ECO:0000256" key="10">
    <source>
        <dbReference type="ARBA" id="ARBA00063837"/>
    </source>
</evidence>
<dbReference type="InterPro" id="IPR017871">
    <property type="entry name" value="ABC_transporter-like_CS"/>
</dbReference>
<accession>A0A6J4HTA0</accession>
<sequence>MIEVRELSKVYRRAGREIRALDGVDLTVRQGEVFGVVGQSGAGKSTLVRCVNLLERPTGGTVRLDGQVVTDLPPAELRRQRRRVGMVFQQFNLFDSRTVAGNVGYPLEIAGVGRRERARRVGDLLELVGLDERARAFPAELSGGQKQRVGIARALAADPAVLLSDEATSALDPETTTSILRLLRDLNQRLGLTILLITHEMGVVKEICDSVALLRAGRVVESGPIGELVARPDSVLARDLLPAPPGRPAREDRLVVDVTVTPAAADGPVLATLVRRFDVDVEVVGGSLETVGGQRVGRLQLELPGAGGHAEALAYLERAGLRPVVVTS</sequence>
<dbReference type="PROSITE" id="PS00211">
    <property type="entry name" value="ABC_TRANSPORTER_1"/>
    <property type="match status" value="1"/>
</dbReference>
<keyword evidence="2" id="KW-0813">Transport</keyword>
<keyword evidence="3" id="KW-1003">Cell membrane</keyword>
<dbReference type="AlphaFoldDB" id="A0A6J4HTA0"/>
<dbReference type="SUPFAM" id="SSF52540">
    <property type="entry name" value="P-loop containing nucleoside triphosphate hydrolases"/>
    <property type="match status" value="1"/>
</dbReference>
<dbReference type="SMART" id="SM00930">
    <property type="entry name" value="NIL"/>
    <property type="match status" value="1"/>
</dbReference>
<dbReference type="InterPro" id="IPR027417">
    <property type="entry name" value="P-loop_NTPase"/>
</dbReference>
<evidence type="ECO:0000256" key="5">
    <source>
        <dbReference type="ARBA" id="ARBA00022840"/>
    </source>
</evidence>
<keyword evidence="6" id="KW-1278">Translocase</keyword>
<dbReference type="GO" id="GO:0005886">
    <property type="term" value="C:plasma membrane"/>
    <property type="evidence" value="ECO:0007669"/>
    <property type="project" value="UniProtKB-ARBA"/>
</dbReference>
<dbReference type="Pfam" id="PF09383">
    <property type="entry name" value="NIL"/>
    <property type="match status" value="1"/>
</dbReference>
<dbReference type="PROSITE" id="PS50893">
    <property type="entry name" value="ABC_TRANSPORTER_2"/>
    <property type="match status" value="1"/>
</dbReference>
<keyword evidence="5 12" id="KW-0067">ATP-binding</keyword>
<evidence type="ECO:0000259" key="11">
    <source>
        <dbReference type="PROSITE" id="PS50893"/>
    </source>
</evidence>
<comment type="subunit">
    <text evidence="10">Homodimer. Forms a membrane-associated complex with FtsX.</text>
</comment>
<dbReference type="InterPro" id="IPR003593">
    <property type="entry name" value="AAA+_ATPase"/>
</dbReference>
<dbReference type="SMART" id="SM00382">
    <property type="entry name" value="AAA"/>
    <property type="match status" value="1"/>
</dbReference>
<keyword evidence="8" id="KW-0472">Membrane</keyword>
<evidence type="ECO:0000256" key="4">
    <source>
        <dbReference type="ARBA" id="ARBA00022741"/>
    </source>
</evidence>
<dbReference type="InterPro" id="IPR018449">
    <property type="entry name" value="NIL_domain"/>
</dbReference>
<dbReference type="Pfam" id="PF00005">
    <property type="entry name" value="ABC_tran"/>
    <property type="match status" value="1"/>
</dbReference>
<dbReference type="GO" id="GO:0006865">
    <property type="term" value="P:amino acid transport"/>
    <property type="evidence" value="ECO:0007669"/>
    <property type="project" value="UniProtKB-KW"/>
</dbReference>
<dbReference type="EMBL" id="CADCTP010000102">
    <property type="protein sequence ID" value="CAA9232845.1"/>
    <property type="molecule type" value="Genomic_DNA"/>
</dbReference>
<organism evidence="12">
    <name type="scientific">uncultured Mycobacteriales bacterium</name>
    <dbReference type="NCBI Taxonomy" id="581187"/>
    <lineage>
        <taxon>Bacteria</taxon>
        <taxon>Bacillati</taxon>
        <taxon>Actinomycetota</taxon>
        <taxon>Actinomycetes</taxon>
        <taxon>Mycobacteriales</taxon>
        <taxon>environmental samples</taxon>
    </lineage>
</organism>
<feature type="domain" description="ABC transporter" evidence="11">
    <location>
        <begin position="2"/>
        <end position="241"/>
    </location>
</feature>
<dbReference type="InterPro" id="IPR041701">
    <property type="entry name" value="MetN_ABC"/>
</dbReference>
<dbReference type="InterPro" id="IPR003439">
    <property type="entry name" value="ABC_transporter-like_ATP-bd"/>
</dbReference>
<keyword evidence="4" id="KW-0547">Nucleotide-binding</keyword>
<keyword evidence="7" id="KW-0029">Amino-acid transport</keyword>
<name>A0A6J4HTA0_9ACTN</name>
<evidence type="ECO:0000256" key="2">
    <source>
        <dbReference type="ARBA" id="ARBA00022448"/>
    </source>
</evidence>
<dbReference type="SUPFAM" id="SSF55021">
    <property type="entry name" value="ACT-like"/>
    <property type="match status" value="1"/>
</dbReference>
<protein>
    <submittedName>
        <fullName evidence="12">Methionine ABC transporter ATP-binding protein</fullName>
    </submittedName>
</protein>
<gene>
    <name evidence="12" type="ORF">AVDCRST_MAG41-1080</name>
</gene>
<dbReference type="PANTHER" id="PTHR43166">
    <property type="entry name" value="AMINO ACID IMPORT ATP-BINDING PROTEIN"/>
    <property type="match status" value="1"/>
</dbReference>
<dbReference type="CDD" id="cd03258">
    <property type="entry name" value="ABC_MetN_methionine_transporter"/>
    <property type="match status" value="1"/>
</dbReference>
<evidence type="ECO:0000256" key="3">
    <source>
        <dbReference type="ARBA" id="ARBA00022475"/>
    </source>
</evidence>
<proteinExistence type="inferred from homology"/>
<evidence type="ECO:0000256" key="8">
    <source>
        <dbReference type="ARBA" id="ARBA00023136"/>
    </source>
</evidence>
<dbReference type="GO" id="GO:0005524">
    <property type="term" value="F:ATP binding"/>
    <property type="evidence" value="ECO:0007669"/>
    <property type="project" value="UniProtKB-KW"/>
</dbReference>
<evidence type="ECO:0000313" key="12">
    <source>
        <dbReference type="EMBL" id="CAA9232845.1"/>
    </source>
</evidence>
<dbReference type="InterPro" id="IPR045865">
    <property type="entry name" value="ACT-like_dom_sf"/>
</dbReference>
<dbReference type="InterPro" id="IPR050086">
    <property type="entry name" value="MetN_ABC_transporter-like"/>
</dbReference>
<comment type="similarity">
    <text evidence="1">Belongs to the ABC transporter superfamily.</text>
</comment>
<evidence type="ECO:0000256" key="9">
    <source>
        <dbReference type="ARBA" id="ARBA00054718"/>
    </source>
</evidence>
<evidence type="ECO:0000256" key="1">
    <source>
        <dbReference type="ARBA" id="ARBA00005417"/>
    </source>
</evidence>
<comment type="function">
    <text evidence="9">Part of the ABC transporter FtsEX involved in cellular division. Has ATPase activity.</text>
</comment>
<evidence type="ECO:0000256" key="7">
    <source>
        <dbReference type="ARBA" id="ARBA00022970"/>
    </source>
</evidence>
<evidence type="ECO:0000256" key="6">
    <source>
        <dbReference type="ARBA" id="ARBA00022967"/>
    </source>
</evidence>